<comment type="caution">
    <text evidence="1">The sequence shown here is derived from an EMBL/GenBank/DDBJ whole genome shotgun (WGS) entry which is preliminary data.</text>
</comment>
<sequence>MAVGEDGIRLPTETSFLFVVNELNPNYEPSSNVAFQGGGMLRDQWLNPMPPERADEYRPGRGHEGQIVRVDAAGNITGRPVVYRQASIFSCCSHLPVIVGPGDASLGNSRIMRQDLDSDTVFYWSLLPICRWKADSNITYVTTEGRGGSFVVGRNPSWVPSLVPQIYANPGANVTSGGLSGDLSVLIGLMAFHGRRRRASEVFSSQRWHHNRWVGNQHAPTHGRFMPLFSFASFTRLLILLTYRVPVG</sequence>
<proteinExistence type="predicted"/>
<name>A0AA40DX90_9PEZI</name>
<organism evidence="1 2">
    <name type="scientific">Apiosordaria backusii</name>
    <dbReference type="NCBI Taxonomy" id="314023"/>
    <lineage>
        <taxon>Eukaryota</taxon>
        <taxon>Fungi</taxon>
        <taxon>Dikarya</taxon>
        <taxon>Ascomycota</taxon>
        <taxon>Pezizomycotina</taxon>
        <taxon>Sordariomycetes</taxon>
        <taxon>Sordariomycetidae</taxon>
        <taxon>Sordariales</taxon>
        <taxon>Lasiosphaeriaceae</taxon>
        <taxon>Apiosordaria</taxon>
    </lineage>
</organism>
<dbReference type="AlphaFoldDB" id="A0AA40DX90"/>
<reference evidence="1" key="1">
    <citation type="submission" date="2023-06" db="EMBL/GenBank/DDBJ databases">
        <title>Genome-scale phylogeny and comparative genomics of the fungal order Sordariales.</title>
        <authorList>
            <consortium name="Lawrence Berkeley National Laboratory"/>
            <person name="Hensen N."/>
            <person name="Bonometti L."/>
            <person name="Westerberg I."/>
            <person name="Brannstrom I.O."/>
            <person name="Guillou S."/>
            <person name="Cros-Aarteil S."/>
            <person name="Calhoun S."/>
            <person name="Haridas S."/>
            <person name="Kuo A."/>
            <person name="Mondo S."/>
            <person name="Pangilinan J."/>
            <person name="Riley R."/>
            <person name="Labutti K."/>
            <person name="Andreopoulos B."/>
            <person name="Lipzen A."/>
            <person name="Chen C."/>
            <person name="Yanf M."/>
            <person name="Daum C."/>
            <person name="Ng V."/>
            <person name="Clum A."/>
            <person name="Steindorff A."/>
            <person name="Ohm R."/>
            <person name="Martin F."/>
            <person name="Silar P."/>
            <person name="Natvig D."/>
            <person name="Lalanne C."/>
            <person name="Gautier V."/>
            <person name="Ament-Velasquez S.L."/>
            <person name="Kruys A."/>
            <person name="Hutchinson M.I."/>
            <person name="Powell A.J."/>
            <person name="Barry K."/>
            <person name="Miller A.N."/>
            <person name="Grigoriev I.V."/>
            <person name="Debuchy R."/>
            <person name="Gladieux P."/>
            <person name="Thoren M.H."/>
            <person name="Johannesson H."/>
        </authorList>
    </citation>
    <scope>NUCLEOTIDE SEQUENCE</scope>
    <source>
        <strain evidence="1">CBS 540.89</strain>
    </source>
</reference>
<gene>
    <name evidence="1" type="ORF">B0T21DRAFT_386732</name>
</gene>
<protein>
    <submittedName>
        <fullName evidence="1">Uncharacterized protein</fullName>
    </submittedName>
</protein>
<evidence type="ECO:0000313" key="2">
    <source>
        <dbReference type="Proteomes" id="UP001172159"/>
    </source>
</evidence>
<accession>A0AA40DX90</accession>
<dbReference type="Proteomes" id="UP001172159">
    <property type="component" value="Unassembled WGS sequence"/>
</dbReference>
<keyword evidence="2" id="KW-1185">Reference proteome</keyword>
<dbReference type="EMBL" id="JAUKTV010000014">
    <property type="protein sequence ID" value="KAK0716421.1"/>
    <property type="molecule type" value="Genomic_DNA"/>
</dbReference>
<evidence type="ECO:0000313" key="1">
    <source>
        <dbReference type="EMBL" id="KAK0716421.1"/>
    </source>
</evidence>